<organism evidence="1 2">
    <name type="scientific">Mycteria americana</name>
    <name type="common">Wood stork</name>
    <dbReference type="NCBI Taxonomy" id="33587"/>
    <lineage>
        <taxon>Eukaryota</taxon>
        <taxon>Metazoa</taxon>
        <taxon>Chordata</taxon>
        <taxon>Craniata</taxon>
        <taxon>Vertebrata</taxon>
        <taxon>Euteleostomi</taxon>
        <taxon>Archelosauria</taxon>
        <taxon>Archosauria</taxon>
        <taxon>Dinosauria</taxon>
        <taxon>Saurischia</taxon>
        <taxon>Theropoda</taxon>
        <taxon>Coelurosauria</taxon>
        <taxon>Aves</taxon>
        <taxon>Neognathae</taxon>
        <taxon>Neoaves</taxon>
        <taxon>Aequornithes</taxon>
        <taxon>Ciconiiformes</taxon>
        <taxon>Ciconiidae</taxon>
        <taxon>Mycteria</taxon>
    </lineage>
</organism>
<name>A0AAN7NNN9_MYCAM</name>
<dbReference type="Proteomes" id="UP001333110">
    <property type="component" value="Unassembled WGS sequence"/>
</dbReference>
<evidence type="ECO:0000313" key="1">
    <source>
        <dbReference type="EMBL" id="KAK4828809.1"/>
    </source>
</evidence>
<keyword evidence="2" id="KW-1185">Reference proteome</keyword>
<dbReference type="AlphaFoldDB" id="A0AAN7NNN9"/>
<evidence type="ECO:0000313" key="2">
    <source>
        <dbReference type="Proteomes" id="UP001333110"/>
    </source>
</evidence>
<comment type="caution">
    <text evidence="1">The sequence shown here is derived from an EMBL/GenBank/DDBJ whole genome shotgun (WGS) entry which is preliminary data.</text>
</comment>
<dbReference type="EMBL" id="JAUNZN010000001">
    <property type="protein sequence ID" value="KAK4828809.1"/>
    <property type="molecule type" value="Genomic_DNA"/>
</dbReference>
<sequence length="70" mass="8025">MLSRNKLIHLGKRRLTGDPIALYSFLRRGSGEGGAEVFSLRSSDRMHGNGSKLHQGTFRLDIRRHFFIKK</sequence>
<reference evidence="1 2" key="1">
    <citation type="journal article" date="2023" name="J. Hered.">
        <title>Chromosome-level genome of the wood stork (Mycteria americana) provides insight into avian chromosome evolution.</title>
        <authorList>
            <person name="Flamio R. Jr."/>
            <person name="Ramstad K.M."/>
        </authorList>
    </citation>
    <scope>NUCLEOTIDE SEQUENCE [LARGE SCALE GENOMIC DNA]</scope>
    <source>
        <strain evidence="1">JAX WOST 10</strain>
    </source>
</reference>
<protein>
    <submittedName>
        <fullName evidence="1">Uncharacterized protein</fullName>
    </submittedName>
</protein>
<gene>
    <name evidence="1" type="ORF">QYF61_000866</name>
</gene>
<accession>A0AAN7NNN9</accession>
<proteinExistence type="predicted"/>